<dbReference type="FunFam" id="3.30.1370.30:FF:000001">
    <property type="entry name" value="40S ribosomal protein S15a"/>
    <property type="match status" value="1"/>
</dbReference>
<dbReference type="SUPFAM" id="SSF56047">
    <property type="entry name" value="Ribosomal protein S8"/>
    <property type="match status" value="1"/>
</dbReference>
<gene>
    <name evidence="6" type="ORF">AT9943_LOCUS12844</name>
</gene>
<dbReference type="InterPro" id="IPR057499">
    <property type="entry name" value="Kelch_FKB95"/>
</dbReference>
<dbReference type="InterPro" id="IPR015915">
    <property type="entry name" value="Kelch-typ_b-propeller"/>
</dbReference>
<keyword evidence="2 4" id="KW-0689">Ribosomal protein</keyword>
<dbReference type="PANTHER" id="PTHR11758">
    <property type="entry name" value="40S RIBOSOMAL PROTEIN S15A"/>
    <property type="match status" value="1"/>
</dbReference>
<dbReference type="InterPro" id="IPR006652">
    <property type="entry name" value="Kelch_1"/>
</dbReference>
<evidence type="ECO:0000259" key="5">
    <source>
        <dbReference type="Pfam" id="PF25210"/>
    </source>
</evidence>
<dbReference type="Proteomes" id="UP000516314">
    <property type="component" value="Chromosome 3"/>
</dbReference>
<dbReference type="Gene3D" id="3.30.1370.30">
    <property type="match status" value="1"/>
</dbReference>
<dbReference type="NCBIfam" id="NF003115">
    <property type="entry name" value="PRK04034.1"/>
    <property type="match status" value="1"/>
</dbReference>
<dbReference type="GO" id="GO:0005840">
    <property type="term" value="C:ribosome"/>
    <property type="evidence" value="ECO:0007669"/>
    <property type="project" value="UniProtKB-KW"/>
</dbReference>
<sequence>MVRISVLNDGLKSMYNAEKRGKRQVMIRPSSKVIIKFLIVMQKHGYIGEFEYVDDHRSGKIVVELNGRLNKCGVISPRFDVGVKEIEGWTARLLPSRQFGFIVLTTSAGIMDHEEARRKNVGGKVLGNCYPDCPPRWFIVSPITKQKLKPIPSITCQSSTVVSIGSKIYIIGGFVDGHSSRRLIVLDCPSHGWRRLPEMRVPRQNAAADVINDKIYVIGGSSSNNIEDWGEVYDPKTQTWELLLPTTLDLTVQMSVVPGSLVMSGKVYDMNGLKLNLQKNICLVEIENKMCQTKVWEGVLVWYEPEDDRGWCPVDGLEGLPNRPTSPGYLTSVAHSDRGRRVTVWWESAVLHRLGPKWTKECKTEIWCAEISFERRGVGKVCGFVEWSKNVFTKDDYKTYKLPASLVTY</sequence>
<evidence type="ECO:0000256" key="1">
    <source>
        <dbReference type="ARBA" id="ARBA00006471"/>
    </source>
</evidence>
<evidence type="ECO:0000256" key="2">
    <source>
        <dbReference type="ARBA" id="ARBA00022980"/>
    </source>
</evidence>
<dbReference type="InterPro" id="IPR047863">
    <property type="entry name" value="Ribosomal_uS8_CS"/>
</dbReference>
<reference evidence="6 7" key="1">
    <citation type="submission" date="2020-09" db="EMBL/GenBank/DDBJ databases">
        <authorList>
            <person name="Ashkenazy H."/>
        </authorList>
    </citation>
    <scope>NUCLEOTIDE SEQUENCE [LARGE SCALE GENOMIC DNA]</scope>
    <source>
        <strain evidence="7">cv. Cdm-0</strain>
    </source>
</reference>
<accession>A0A7G2ENQ5</accession>
<organism evidence="6 7">
    <name type="scientific">Arabidopsis thaliana</name>
    <name type="common">Mouse-ear cress</name>
    <dbReference type="NCBI Taxonomy" id="3702"/>
    <lineage>
        <taxon>Eukaryota</taxon>
        <taxon>Viridiplantae</taxon>
        <taxon>Streptophyta</taxon>
        <taxon>Embryophyta</taxon>
        <taxon>Tracheophyta</taxon>
        <taxon>Spermatophyta</taxon>
        <taxon>Magnoliopsida</taxon>
        <taxon>eudicotyledons</taxon>
        <taxon>Gunneridae</taxon>
        <taxon>Pentapetalae</taxon>
        <taxon>rosids</taxon>
        <taxon>malvids</taxon>
        <taxon>Brassicales</taxon>
        <taxon>Brassicaceae</taxon>
        <taxon>Camelineae</taxon>
        <taxon>Arabidopsis</taxon>
    </lineage>
</organism>
<proteinExistence type="inferred from homology"/>
<dbReference type="InterPro" id="IPR000630">
    <property type="entry name" value="Ribosomal_uS8"/>
</dbReference>
<dbReference type="PROSITE" id="PS00053">
    <property type="entry name" value="RIBOSOMAL_S8"/>
    <property type="match status" value="1"/>
</dbReference>
<dbReference type="Pfam" id="PF25210">
    <property type="entry name" value="Kelch_FKB95"/>
    <property type="match status" value="1"/>
</dbReference>
<dbReference type="AlphaFoldDB" id="A0A7G2ENQ5"/>
<name>A0A7G2ENQ5_ARATH</name>
<protein>
    <submittedName>
        <fullName evidence="6">(thale cress) hypothetical protein</fullName>
    </submittedName>
</protein>
<evidence type="ECO:0000256" key="3">
    <source>
        <dbReference type="ARBA" id="ARBA00023274"/>
    </source>
</evidence>
<dbReference type="SUPFAM" id="SSF117281">
    <property type="entry name" value="Kelch motif"/>
    <property type="match status" value="1"/>
</dbReference>
<dbReference type="GO" id="GO:0003735">
    <property type="term" value="F:structural constituent of ribosome"/>
    <property type="evidence" value="ECO:0007669"/>
    <property type="project" value="InterPro"/>
</dbReference>
<dbReference type="Gene3D" id="2.120.10.80">
    <property type="entry name" value="Kelch-type beta propeller"/>
    <property type="match status" value="1"/>
</dbReference>
<keyword evidence="3 4" id="KW-0687">Ribonucleoprotein</keyword>
<dbReference type="FunFam" id="3.30.1490.10:FF:000002">
    <property type="entry name" value="40S ribosomal protein S15a"/>
    <property type="match status" value="1"/>
</dbReference>
<evidence type="ECO:0000313" key="7">
    <source>
        <dbReference type="Proteomes" id="UP000516314"/>
    </source>
</evidence>
<evidence type="ECO:0000256" key="4">
    <source>
        <dbReference type="RuleBase" id="RU003660"/>
    </source>
</evidence>
<dbReference type="SMART" id="SM00612">
    <property type="entry name" value="Kelch"/>
    <property type="match status" value="2"/>
</dbReference>
<evidence type="ECO:0000313" key="6">
    <source>
        <dbReference type="EMBL" id="CAD5324978.1"/>
    </source>
</evidence>
<dbReference type="Pfam" id="PF00410">
    <property type="entry name" value="Ribosomal_S8"/>
    <property type="match status" value="1"/>
</dbReference>
<dbReference type="InterPro" id="IPR035987">
    <property type="entry name" value="Ribosomal_uS8_sf"/>
</dbReference>
<dbReference type="Gene3D" id="3.30.1490.10">
    <property type="match status" value="1"/>
</dbReference>
<feature type="domain" description="FKB95-like N-terminal Kelch" evidence="5">
    <location>
        <begin position="145"/>
        <end position="392"/>
    </location>
</feature>
<dbReference type="GO" id="GO:1990904">
    <property type="term" value="C:ribonucleoprotein complex"/>
    <property type="evidence" value="ECO:0007669"/>
    <property type="project" value="UniProtKB-KW"/>
</dbReference>
<dbReference type="GO" id="GO:0006412">
    <property type="term" value="P:translation"/>
    <property type="evidence" value="ECO:0007669"/>
    <property type="project" value="InterPro"/>
</dbReference>
<comment type="similarity">
    <text evidence="1 4">Belongs to the universal ribosomal protein uS8 family.</text>
</comment>
<dbReference type="EMBL" id="LR881468">
    <property type="protein sequence ID" value="CAD5324978.1"/>
    <property type="molecule type" value="Genomic_DNA"/>
</dbReference>